<proteinExistence type="inferred from homology"/>
<organism evidence="15 16">
    <name type="scientific">Colletotrichum sublineola</name>
    <name type="common">Sorghum anthracnose fungus</name>
    <dbReference type="NCBI Taxonomy" id="1173701"/>
    <lineage>
        <taxon>Eukaryota</taxon>
        <taxon>Fungi</taxon>
        <taxon>Dikarya</taxon>
        <taxon>Ascomycota</taxon>
        <taxon>Pezizomycotina</taxon>
        <taxon>Sordariomycetes</taxon>
        <taxon>Hypocreomycetidae</taxon>
        <taxon>Glomerellales</taxon>
        <taxon>Glomerellaceae</taxon>
        <taxon>Colletotrichum</taxon>
        <taxon>Colletotrichum graminicola species complex</taxon>
    </lineage>
</organism>
<dbReference type="AlphaFoldDB" id="A0A066Y062"/>
<dbReference type="InterPro" id="IPR002314">
    <property type="entry name" value="aa-tRNA-synt_IIb"/>
</dbReference>
<dbReference type="Pfam" id="PF00587">
    <property type="entry name" value="tRNA-synt_2b"/>
    <property type="match status" value="1"/>
</dbReference>
<dbReference type="PRINTS" id="PR01046">
    <property type="entry name" value="TRNASYNTHPRO"/>
</dbReference>
<keyword evidence="5" id="KW-0963">Cytoplasm</keyword>
<evidence type="ECO:0000256" key="1">
    <source>
        <dbReference type="ARBA" id="ARBA00004496"/>
    </source>
</evidence>
<evidence type="ECO:0000256" key="9">
    <source>
        <dbReference type="ARBA" id="ARBA00022917"/>
    </source>
</evidence>
<evidence type="ECO:0000256" key="4">
    <source>
        <dbReference type="ARBA" id="ARBA00012831"/>
    </source>
</evidence>
<dbReference type="SUPFAM" id="SSF55681">
    <property type="entry name" value="Class II aaRS and biotin synthetases"/>
    <property type="match status" value="1"/>
</dbReference>
<evidence type="ECO:0000256" key="11">
    <source>
        <dbReference type="ARBA" id="ARBA00029731"/>
    </source>
</evidence>
<evidence type="ECO:0000256" key="12">
    <source>
        <dbReference type="ARBA" id="ARBA00047671"/>
    </source>
</evidence>
<evidence type="ECO:0000256" key="13">
    <source>
        <dbReference type="SAM" id="MobiDB-lite"/>
    </source>
</evidence>
<evidence type="ECO:0000256" key="10">
    <source>
        <dbReference type="ARBA" id="ARBA00023146"/>
    </source>
</evidence>
<evidence type="ECO:0000256" key="5">
    <source>
        <dbReference type="ARBA" id="ARBA00022490"/>
    </source>
</evidence>
<dbReference type="EC" id="6.1.1.15" evidence="4"/>
<dbReference type="EMBL" id="JMSE01000151">
    <property type="protein sequence ID" value="KDN71595.1"/>
    <property type="molecule type" value="Genomic_DNA"/>
</dbReference>
<dbReference type="GO" id="GO:0005524">
    <property type="term" value="F:ATP binding"/>
    <property type="evidence" value="ECO:0007669"/>
    <property type="project" value="UniProtKB-KW"/>
</dbReference>
<reference evidence="16" key="1">
    <citation type="journal article" date="2014" name="Genome Announc.">
        <title>Draft genome sequence of Colletotrichum sublineola, a destructive pathogen of cultivated sorghum.</title>
        <authorList>
            <person name="Baroncelli R."/>
            <person name="Sanz-Martin J.M."/>
            <person name="Rech G.E."/>
            <person name="Sukno S.A."/>
            <person name="Thon M.R."/>
        </authorList>
    </citation>
    <scope>NUCLEOTIDE SEQUENCE [LARGE SCALE GENOMIC DNA]</scope>
    <source>
        <strain evidence="16">TX430BB</strain>
    </source>
</reference>
<evidence type="ECO:0000256" key="3">
    <source>
        <dbReference type="ARBA" id="ARBA00011738"/>
    </source>
</evidence>
<comment type="subcellular location">
    <subcellularLocation>
        <location evidence="1">Cytoplasm</location>
    </subcellularLocation>
</comment>
<dbReference type="STRING" id="1173701.A0A066Y062"/>
<keyword evidence="8" id="KW-0067">ATP-binding</keyword>
<evidence type="ECO:0000256" key="6">
    <source>
        <dbReference type="ARBA" id="ARBA00022598"/>
    </source>
</evidence>
<dbReference type="FunFam" id="3.30.930.10:FF:000066">
    <property type="entry name" value="Proline--tRNA ligase"/>
    <property type="match status" value="1"/>
</dbReference>
<dbReference type="PANTHER" id="PTHR42753:SF2">
    <property type="entry name" value="PROLINE--TRNA LIGASE"/>
    <property type="match status" value="1"/>
</dbReference>
<comment type="subunit">
    <text evidence="3">Homodimer.</text>
</comment>
<dbReference type="GO" id="GO:0006433">
    <property type="term" value="P:prolyl-tRNA aminoacylation"/>
    <property type="evidence" value="ECO:0007669"/>
    <property type="project" value="InterPro"/>
</dbReference>
<dbReference type="OrthoDB" id="10267474at2759"/>
<dbReference type="SUPFAM" id="SSF52954">
    <property type="entry name" value="Class II aaRS ABD-related"/>
    <property type="match status" value="1"/>
</dbReference>
<dbReference type="HOGENOM" id="CLU_016739_2_2_1"/>
<protein>
    <recommendedName>
        <fullName evidence="4">proline--tRNA ligase</fullName>
        <ecNumber evidence="4">6.1.1.15</ecNumber>
    </recommendedName>
    <alternativeName>
        <fullName evidence="11">Prolyl-tRNA synthetase</fullName>
    </alternativeName>
</protein>
<accession>A0A066Y062</accession>
<evidence type="ECO:0000256" key="2">
    <source>
        <dbReference type="ARBA" id="ARBA00008226"/>
    </source>
</evidence>
<dbReference type="Gene3D" id="3.40.50.800">
    <property type="entry name" value="Anticodon-binding domain"/>
    <property type="match status" value="1"/>
</dbReference>
<keyword evidence="9" id="KW-0648">Protein biosynthesis</keyword>
<dbReference type="InterPro" id="IPR004154">
    <property type="entry name" value="Anticodon-bd"/>
</dbReference>
<comment type="caution">
    <text evidence="15">The sequence shown here is derived from an EMBL/GenBank/DDBJ whole genome shotgun (WGS) entry which is preliminary data.</text>
</comment>
<dbReference type="Pfam" id="PF03129">
    <property type="entry name" value="HGTP_anticodon"/>
    <property type="match status" value="1"/>
</dbReference>
<evidence type="ECO:0000313" key="16">
    <source>
        <dbReference type="Proteomes" id="UP000027238"/>
    </source>
</evidence>
<evidence type="ECO:0000259" key="14">
    <source>
        <dbReference type="PROSITE" id="PS50862"/>
    </source>
</evidence>
<evidence type="ECO:0000256" key="7">
    <source>
        <dbReference type="ARBA" id="ARBA00022741"/>
    </source>
</evidence>
<keyword evidence="6" id="KW-0436">Ligase</keyword>
<comment type="similarity">
    <text evidence="2">Belongs to the class-II aminoacyl-tRNA synthetase family.</text>
</comment>
<dbReference type="OMA" id="NCDYAAN"/>
<keyword evidence="7" id="KW-0547">Nucleotide-binding</keyword>
<dbReference type="PROSITE" id="PS50862">
    <property type="entry name" value="AA_TRNA_LIGASE_II"/>
    <property type="match status" value="1"/>
</dbReference>
<dbReference type="InterPro" id="IPR006195">
    <property type="entry name" value="aa-tRNA-synth_II"/>
</dbReference>
<dbReference type="GO" id="GO:0005739">
    <property type="term" value="C:mitochondrion"/>
    <property type="evidence" value="ECO:0007669"/>
    <property type="project" value="TreeGrafter"/>
</dbReference>
<dbReference type="InterPro" id="IPR045864">
    <property type="entry name" value="aa-tRNA-synth_II/BPL/LPL"/>
</dbReference>
<dbReference type="InterPro" id="IPR036621">
    <property type="entry name" value="Anticodon-bd_dom_sf"/>
</dbReference>
<dbReference type="Proteomes" id="UP000027238">
    <property type="component" value="Unassembled WGS sequence"/>
</dbReference>
<dbReference type="GO" id="GO:0004827">
    <property type="term" value="F:proline-tRNA ligase activity"/>
    <property type="evidence" value="ECO:0007669"/>
    <property type="project" value="UniProtKB-EC"/>
</dbReference>
<name>A0A066Y062_COLSU</name>
<dbReference type="InterPro" id="IPR050062">
    <property type="entry name" value="Pro-tRNA_synthetase"/>
</dbReference>
<dbReference type="eggNOG" id="KOG2324">
    <property type="taxonomic scope" value="Eukaryota"/>
</dbReference>
<keyword evidence="16" id="KW-1185">Reference proteome</keyword>
<dbReference type="InterPro" id="IPR002316">
    <property type="entry name" value="Pro-tRNA-ligase_IIa"/>
</dbReference>
<dbReference type="Gene3D" id="3.30.930.10">
    <property type="entry name" value="Bira Bifunctional Protein, Domain 2"/>
    <property type="match status" value="2"/>
</dbReference>
<sequence>MVLSRARGLVPLPLVYSPMFARCSSSLLRNNITFARDYHIERRRNRLSTIWVPTGGITPGQDEGAQDKLIRAGFLRQSHSGIFHLLPLGRLVQNKLEHIIDCYMQDLGASRVALSTITSKDLWQKSGRLSQLEPELFGFDDRRGAKYMLSPTHEEEITTLVAKTVKSYKELPLRLYQITRKFRDELRPRHGLLRTREFTMKDLYTFDTSTEAALETYNKVQSAYAGVFKALKLPVLVARASSGDMGGDLSHEYHLPTAIGEDTVVTCSSCDYTVNSEVAETRAVEQERYPDGKTGTEGPTTPPAKVWRGISRDRLTLVNAWYPGQLQEGANLSEMGPCDVSIPAIKSVIPDLDASIDDVASLWRSALAVSLTSERAPTNRPQIINVVDSRLANSIEEVLRDEHRVWPFSGPGVAKAEVQTATITKNRNGQLLNLLVVRSGDRCPNCDGGVLRVQEALEVGHTFHLGTRYSEPLGAVVSVPKDKGRSGTSENTTLLQMGCHGIGVSRLIGAVVEHLADSKGLQWPRVIAPYEAVIISATDLDKEAVRVYDEITAPSSDFGAVDAVLDDRTVSLAWKLKDADLVGYPVLIVLGKLWKKEMGLCEVQCRRLGINETVPLANLHRRVSELLEQL</sequence>
<dbReference type="PANTHER" id="PTHR42753">
    <property type="entry name" value="MITOCHONDRIAL RIBOSOME PROTEIN L39/PROLYL-TRNA LIGASE FAMILY MEMBER"/>
    <property type="match status" value="1"/>
</dbReference>
<feature type="region of interest" description="Disordered" evidence="13">
    <location>
        <begin position="286"/>
        <end position="306"/>
    </location>
</feature>
<evidence type="ECO:0000313" key="15">
    <source>
        <dbReference type="EMBL" id="KDN71595.1"/>
    </source>
</evidence>
<comment type="catalytic activity">
    <reaction evidence="12">
        <text>tRNA(Pro) + L-proline + ATP = L-prolyl-tRNA(Pro) + AMP + diphosphate</text>
        <dbReference type="Rhea" id="RHEA:14305"/>
        <dbReference type="Rhea" id="RHEA-COMP:9700"/>
        <dbReference type="Rhea" id="RHEA-COMP:9702"/>
        <dbReference type="ChEBI" id="CHEBI:30616"/>
        <dbReference type="ChEBI" id="CHEBI:33019"/>
        <dbReference type="ChEBI" id="CHEBI:60039"/>
        <dbReference type="ChEBI" id="CHEBI:78442"/>
        <dbReference type="ChEBI" id="CHEBI:78532"/>
        <dbReference type="ChEBI" id="CHEBI:456215"/>
        <dbReference type="EC" id="6.1.1.15"/>
    </reaction>
</comment>
<keyword evidence="10 15" id="KW-0030">Aminoacyl-tRNA synthetase</keyword>
<feature type="domain" description="Aminoacyl-transfer RNA synthetases class-II family profile" evidence="14">
    <location>
        <begin position="92"/>
        <end position="529"/>
    </location>
</feature>
<evidence type="ECO:0000256" key="8">
    <source>
        <dbReference type="ARBA" id="ARBA00022840"/>
    </source>
</evidence>
<gene>
    <name evidence="15" type="ORF">CSUB01_11954</name>
</gene>